<dbReference type="GO" id="GO:0003729">
    <property type="term" value="F:mRNA binding"/>
    <property type="evidence" value="ECO:0007669"/>
    <property type="project" value="UniProtKB-UniRule"/>
</dbReference>
<accession>A0A843UVJ1</accession>
<feature type="domain" description="YTH" evidence="3">
    <location>
        <begin position="483"/>
        <end position="620"/>
    </location>
</feature>
<feature type="compositionally biased region" description="Low complexity" evidence="2">
    <location>
        <begin position="179"/>
        <end position="188"/>
    </location>
</feature>
<feature type="compositionally biased region" description="Polar residues" evidence="2">
    <location>
        <begin position="198"/>
        <end position="220"/>
    </location>
</feature>
<sequence length="778" mass="83842">MAAVAPAADLRAYVCSRMTVSCICLVVCLPSSVFTSVSELLIDSITEATDLLQKLSIDSQTKTNGASEVAKKPFMSANGGDIASAPVPSSERSTTPLLQDFMDPSMCYLPNAYPAYYYGAYDGSVNEWEEYPRYVSPDEMSPAGVYGDIYHHGYGYAPYGAYAPPGSPVPTMGHDGQLYGPQHYQYPGPYYPPPTPTNSAFTPSSQPPSSQAEVSTSITSEKPIPPADATKVNSNVVSNNSSNSNSGTASQKPKPETLTISSNGSFGRGPLQGGLPSGYPDSRYAYDGIRSPIPWLDNSGFPDSQHRLATTSCVSSSPYHVGNNSSTRNQNLRPFSHPMGLHTARPTSGMGPAAPGLMSGLYPNTRMYGQCGNAYRTGLGFASNGYDSRTNNRGWLPVDMKYKPRGRGNGCYGYGNESMDGMGELNRGPRSGRFKIQKGLGPNVTIAVKGQNLPSGGNIEDSSVVPDKDLYNKEDFPEKYSDAKFFVIKSYSEDDVHKSVKYSVWASTASGNKKLDAAYQESKEKVGGCPVFLFFSVNTSGQFVGVAEMVGPVDFNKTVDYWQQSKWTGCFPVKWHVVKDVPNSVLKHITLENNDNKPVTNSRDTQEVKLEQGLQMLKLFKEHVWDGKTADVVEKDEISKNGKPRLQKPLEMAALNKESVQGALGERKQSEENGVSTVVGEAQKVAKLSTEKRIIANGVANDFFFPSTHGGGAPGIPVAAKAVRSGVAGWGWGVWSSQAVKIPRPGQPMETGGDVGMALKCSKKRSLPSQCRGKLGRS</sequence>
<dbReference type="InterPro" id="IPR007275">
    <property type="entry name" value="YTH_domain"/>
</dbReference>
<feature type="region of interest" description="Disordered" evidence="2">
    <location>
        <begin position="173"/>
        <end position="279"/>
    </location>
</feature>
<dbReference type="SUPFAM" id="SSF81995">
    <property type="entry name" value="beta-sandwich domain of Sec23/24"/>
    <property type="match status" value="1"/>
</dbReference>
<dbReference type="OrthoDB" id="306690at2759"/>
<gene>
    <name evidence="4" type="ORF">Taro_018209</name>
</gene>
<dbReference type="GO" id="GO:0061157">
    <property type="term" value="P:mRNA destabilization"/>
    <property type="evidence" value="ECO:0007669"/>
    <property type="project" value="TreeGrafter"/>
</dbReference>
<dbReference type="CDD" id="cd21134">
    <property type="entry name" value="YTH"/>
    <property type="match status" value="1"/>
</dbReference>
<comment type="function">
    <text evidence="1">Specifically recognizes and binds N6-methyladenosine (m6A)-containing RNAs, and regulates mRNA stability. M6A is a modification present at internal sites of mRNAs and some non-coding RNAs and plays a role in mRNA stability and processing.</text>
</comment>
<dbReference type="PANTHER" id="PTHR12357">
    <property type="entry name" value="YTH YT521-B HOMOLOGY DOMAIN-CONTAINING"/>
    <property type="match status" value="1"/>
</dbReference>
<comment type="caution">
    <text evidence="4">The sequence shown here is derived from an EMBL/GenBank/DDBJ whole genome shotgun (WGS) entry which is preliminary data.</text>
</comment>
<dbReference type="Pfam" id="PF04146">
    <property type="entry name" value="YTH"/>
    <property type="match status" value="1"/>
</dbReference>
<dbReference type="PANTHER" id="PTHR12357:SF99">
    <property type="entry name" value="YTH DOMAIN-CONTAINING PROTEIN ECT2-RELATED"/>
    <property type="match status" value="1"/>
</dbReference>
<dbReference type="PROSITE" id="PS50882">
    <property type="entry name" value="YTH"/>
    <property type="match status" value="1"/>
</dbReference>
<reference evidence="4" key="1">
    <citation type="submission" date="2017-07" db="EMBL/GenBank/DDBJ databases">
        <title>Taro Niue Genome Assembly and Annotation.</title>
        <authorList>
            <person name="Atibalentja N."/>
            <person name="Keating K."/>
            <person name="Fields C.J."/>
        </authorList>
    </citation>
    <scope>NUCLEOTIDE SEQUENCE</scope>
    <source>
        <strain evidence="4">Niue_2</strain>
        <tissue evidence="4">Leaf</tissue>
    </source>
</reference>
<keyword evidence="5" id="KW-1185">Reference proteome</keyword>
<feature type="compositionally biased region" description="Gly residues" evidence="2">
    <location>
        <begin position="266"/>
        <end position="276"/>
    </location>
</feature>
<dbReference type="GO" id="GO:1990247">
    <property type="term" value="F:N6-methyladenosine-containing RNA reader activity"/>
    <property type="evidence" value="ECO:0007669"/>
    <property type="project" value="UniProtKB-UniRule"/>
</dbReference>
<dbReference type="EMBL" id="NMUH01000842">
    <property type="protein sequence ID" value="MQL85674.1"/>
    <property type="molecule type" value="Genomic_DNA"/>
</dbReference>
<evidence type="ECO:0000313" key="4">
    <source>
        <dbReference type="EMBL" id="MQL85674.1"/>
    </source>
</evidence>
<dbReference type="AlphaFoldDB" id="A0A843UVJ1"/>
<evidence type="ECO:0000259" key="3">
    <source>
        <dbReference type="PROSITE" id="PS50882"/>
    </source>
</evidence>
<protein>
    <recommendedName>
        <fullName evidence="1">YTH domain-containing family protein</fullName>
    </recommendedName>
</protein>
<keyword evidence="1" id="KW-0694">RNA-binding</keyword>
<evidence type="ECO:0000256" key="1">
    <source>
        <dbReference type="RuleBase" id="RU369095"/>
    </source>
</evidence>
<organism evidence="4 5">
    <name type="scientific">Colocasia esculenta</name>
    <name type="common">Wild taro</name>
    <name type="synonym">Arum esculentum</name>
    <dbReference type="NCBI Taxonomy" id="4460"/>
    <lineage>
        <taxon>Eukaryota</taxon>
        <taxon>Viridiplantae</taxon>
        <taxon>Streptophyta</taxon>
        <taxon>Embryophyta</taxon>
        <taxon>Tracheophyta</taxon>
        <taxon>Spermatophyta</taxon>
        <taxon>Magnoliopsida</taxon>
        <taxon>Liliopsida</taxon>
        <taxon>Araceae</taxon>
        <taxon>Aroideae</taxon>
        <taxon>Colocasieae</taxon>
        <taxon>Colocasia</taxon>
    </lineage>
</organism>
<dbReference type="InterPro" id="IPR045168">
    <property type="entry name" value="YTH_prot"/>
</dbReference>
<feature type="compositionally biased region" description="Low complexity" evidence="2">
    <location>
        <begin position="232"/>
        <end position="246"/>
    </location>
</feature>
<comment type="similarity">
    <text evidence="1">Belongs to the YTHDF family.</text>
</comment>
<proteinExistence type="inferred from homology"/>
<evidence type="ECO:0000313" key="5">
    <source>
        <dbReference type="Proteomes" id="UP000652761"/>
    </source>
</evidence>
<dbReference type="Proteomes" id="UP000652761">
    <property type="component" value="Unassembled WGS sequence"/>
</dbReference>
<dbReference type="GO" id="GO:0005737">
    <property type="term" value="C:cytoplasm"/>
    <property type="evidence" value="ECO:0007669"/>
    <property type="project" value="TreeGrafter"/>
</dbReference>
<name>A0A843UVJ1_COLES</name>
<evidence type="ECO:0000256" key="2">
    <source>
        <dbReference type="SAM" id="MobiDB-lite"/>
    </source>
</evidence>
<dbReference type="Gene3D" id="3.10.590.10">
    <property type="entry name" value="ph1033 like domains"/>
    <property type="match status" value="1"/>
</dbReference>